<feature type="transmembrane region" description="Helical" evidence="13">
    <location>
        <begin position="150"/>
        <end position="170"/>
    </location>
</feature>
<evidence type="ECO:0000256" key="12">
    <source>
        <dbReference type="RuleBase" id="RU003750"/>
    </source>
</evidence>
<dbReference type="EC" id="2.7.8.5" evidence="11"/>
<reference evidence="14 15" key="1">
    <citation type="journal article" date="2016" name="Nat. Commun.">
        <title>Thousands of microbial genomes shed light on interconnected biogeochemical processes in an aquifer system.</title>
        <authorList>
            <person name="Anantharaman K."/>
            <person name="Brown C.T."/>
            <person name="Hug L.A."/>
            <person name="Sharon I."/>
            <person name="Castelle C.J."/>
            <person name="Probst A.J."/>
            <person name="Thomas B.C."/>
            <person name="Singh A."/>
            <person name="Wilkins M.J."/>
            <person name="Karaoz U."/>
            <person name="Brodie E.L."/>
            <person name="Williams K.H."/>
            <person name="Hubbard S.S."/>
            <person name="Banfield J.F."/>
        </authorList>
    </citation>
    <scope>NUCLEOTIDE SEQUENCE [LARGE SCALE GENOMIC DNA]</scope>
</reference>
<gene>
    <name evidence="14" type="ORF">A2074_08935</name>
</gene>
<name>A0A1F2UFI9_9ACTN</name>
<dbReference type="NCBIfam" id="TIGR00560">
    <property type="entry name" value="pgsA"/>
    <property type="match status" value="1"/>
</dbReference>
<evidence type="ECO:0000256" key="3">
    <source>
        <dbReference type="ARBA" id="ARBA00022516"/>
    </source>
</evidence>
<keyword evidence="8 13" id="KW-0472">Membrane</keyword>
<dbReference type="InterPro" id="IPR048254">
    <property type="entry name" value="CDP_ALCOHOL_P_TRANSF_CS"/>
</dbReference>
<dbReference type="InterPro" id="IPR043130">
    <property type="entry name" value="CDP-OH_PTrfase_TM_dom"/>
</dbReference>
<dbReference type="Pfam" id="PF01066">
    <property type="entry name" value="CDP-OH_P_transf"/>
    <property type="match status" value="1"/>
</dbReference>
<feature type="transmembrane region" description="Helical" evidence="13">
    <location>
        <begin position="7"/>
        <end position="25"/>
    </location>
</feature>
<keyword evidence="5 13" id="KW-0812">Transmembrane</keyword>
<evidence type="ECO:0000256" key="10">
    <source>
        <dbReference type="ARBA" id="ARBA00023264"/>
    </source>
</evidence>
<evidence type="ECO:0000256" key="2">
    <source>
        <dbReference type="ARBA" id="ARBA00010441"/>
    </source>
</evidence>
<comment type="similarity">
    <text evidence="2 12">Belongs to the CDP-alcohol phosphatidyltransferase class-I family.</text>
</comment>
<dbReference type="Proteomes" id="UP000178086">
    <property type="component" value="Unassembled WGS sequence"/>
</dbReference>
<evidence type="ECO:0000256" key="6">
    <source>
        <dbReference type="ARBA" id="ARBA00022989"/>
    </source>
</evidence>
<dbReference type="InterPro" id="IPR050324">
    <property type="entry name" value="CDP-alcohol_PTase-I"/>
</dbReference>
<keyword evidence="10" id="KW-1208">Phospholipid metabolism</keyword>
<evidence type="ECO:0000256" key="13">
    <source>
        <dbReference type="SAM" id="Phobius"/>
    </source>
</evidence>
<evidence type="ECO:0000256" key="5">
    <source>
        <dbReference type="ARBA" id="ARBA00022692"/>
    </source>
</evidence>
<keyword evidence="6 13" id="KW-1133">Transmembrane helix</keyword>
<dbReference type="EMBL" id="MELI01000111">
    <property type="protein sequence ID" value="OFW31814.1"/>
    <property type="molecule type" value="Genomic_DNA"/>
</dbReference>
<evidence type="ECO:0000256" key="7">
    <source>
        <dbReference type="ARBA" id="ARBA00023098"/>
    </source>
</evidence>
<proteinExistence type="inferred from homology"/>
<dbReference type="GO" id="GO:0008444">
    <property type="term" value="F:CDP-diacylglycerol-glycerol-3-phosphate 3-phosphatidyltransferase activity"/>
    <property type="evidence" value="ECO:0007669"/>
    <property type="project" value="UniProtKB-UniRule"/>
</dbReference>
<comment type="subcellular location">
    <subcellularLocation>
        <location evidence="1">Membrane</location>
        <topology evidence="1">Multi-pass membrane protein</topology>
    </subcellularLocation>
</comment>
<dbReference type="InterPro" id="IPR004570">
    <property type="entry name" value="Phosphatidylglycerol_P_synth"/>
</dbReference>
<keyword evidence="7" id="KW-0443">Lipid metabolism</keyword>
<evidence type="ECO:0000256" key="8">
    <source>
        <dbReference type="ARBA" id="ARBA00023136"/>
    </source>
</evidence>
<protein>
    <recommendedName>
        <fullName evidence="11">CDP-diacylglycerol--glycerol-3-phosphate 3-phosphatidyltransferase</fullName>
        <ecNumber evidence="11">2.7.8.5</ecNumber>
    </recommendedName>
</protein>
<evidence type="ECO:0000313" key="14">
    <source>
        <dbReference type="EMBL" id="OFW31814.1"/>
    </source>
</evidence>
<dbReference type="PANTHER" id="PTHR14269:SF62">
    <property type="entry name" value="CDP-DIACYLGLYCEROL--GLYCEROL-3-PHOSPHATE 3-PHOSPHATIDYLTRANSFERASE 1, CHLOROPLASTIC"/>
    <property type="match status" value="1"/>
</dbReference>
<dbReference type="InterPro" id="IPR000462">
    <property type="entry name" value="CDP-OH_P_trans"/>
</dbReference>
<evidence type="ECO:0000256" key="11">
    <source>
        <dbReference type="NCBIfam" id="TIGR00560"/>
    </source>
</evidence>
<accession>A0A1F2UFI9</accession>
<dbReference type="UniPathway" id="UPA00085"/>
<sequence length="183" mass="19582">MGLANKITIARILFVPLFMVFLLAAPQPMGAYIAAAIFTIAAITDSIDGYVARSQSQITVFGQLMDPLADKLLVSAALISLVQLGLLSAWVAVLIIAREFAVSGLRLLALTENKVISASLWGRIKTISQIVAIIAIMINMPISFGGMTLGLWFMAIAVVLTIISGADYFLKSWRVLNGGAQLK</sequence>
<keyword evidence="9" id="KW-0594">Phospholipid biosynthesis</keyword>
<dbReference type="AlphaFoldDB" id="A0A1F2UFI9"/>
<evidence type="ECO:0000256" key="9">
    <source>
        <dbReference type="ARBA" id="ARBA00023209"/>
    </source>
</evidence>
<keyword evidence="3" id="KW-0444">Lipid biosynthesis</keyword>
<dbReference type="PROSITE" id="PS00379">
    <property type="entry name" value="CDP_ALCOHOL_P_TRANSF"/>
    <property type="match status" value="1"/>
</dbReference>
<dbReference type="Gene3D" id="1.20.120.1760">
    <property type="match status" value="1"/>
</dbReference>
<feature type="transmembrane region" description="Helical" evidence="13">
    <location>
        <begin position="72"/>
        <end position="96"/>
    </location>
</feature>
<evidence type="ECO:0000256" key="4">
    <source>
        <dbReference type="ARBA" id="ARBA00022679"/>
    </source>
</evidence>
<feature type="transmembrane region" description="Helical" evidence="13">
    <location>
        <begin position="116"/>
        <end position="138"/>
    </location>
</feature>
<comment type="caution">
    <text evidence="14">The sequence shown here is derived from an EMBL/GenBank/DDBJ whole genome shotgun (WGS) entry which is preliminary data.</text>
</comment>
<dbReference type="PANTHER" id="PTHR14269">
    <property type="entry name" value="CDP-DIACYLGLYCEROL--GLYCEROL-3-PHOSPHATE 3-PHOSPHATIDYLTRANSFERASE-RELATED"/>
    <property type="match status" value="1"/>
</dbReference>
<keyword evidence="4 12" id="KW-0808">Transferase</keyword>
<dbReference type="PIRSF" id="PIRSF000847">
    <property type="entry name" value="Phos_ph_gly_syn"/>
    <property type="match status" value="1"/>
</dbReference>
<evidence type="ECO:0000256" key="1">
    <source>
        <dbReference type="ARBA" id="ARBA00004141"/>
    </source>
</evidence>
<dbReference type="GO" id="GO:0016020">
    <property type="term" value="C:membrane"/>
    <property type="evidence" value="ECO:0007669"/>
    <property type="project" value="UniProtKB-SubCell"/>
</dbReference>
<organism evidence="14 15">
    <name type="scientific">Candidatus Aquicultor primus</name>
    <dbReference type="NCBI Taxonomy" id="1797195"/>
    <lineage>
        <taxon>Bacteria</taxon>
        <taxon>Bacillati</taxon>
        <taxon>Actinomycetota</taxon>
        <taxon>Candidatus Aquicultoria</taxon>
        <taxon>Candidatus Aquicultorales</taxon>
        <taxon>Candidatus Aquicultoraceae</taxon>
        <taxon>Candidatus Aquicultor</taxon>
    </lineage>
</organism>
<dbReference type="GO" id="GO:0046474">
    <property type="term" value="P:glycerophospholipid biosynthetic process"/>
    <property type="evidence" value="ECO:0007669"/>
    <property type="project" value="TreeGrafter"/>
</dbReference>
<evidence type="ECO:0000313" key="15">
    <source>
        <dbReference type="Proteomes" id="UP000178086"/>
    </source>
</evidence>